<evidence type="ECO:0000313" key="1">
    <source>
        <dbReference type="EMBL" id="CAG2055383.1"/>
    </source>
</evidence>
<organism evidence="1 2">
    <name type="scientific">Timema podura</name>
    <name type="common">Walking stick</name>
    <dbReference type="NCBI Taxonomy" id="61482"/>
    <lineage>
        <taxon>Eukaryota</taxon>
        <taxon>Metazoa</taxon>
        <taxon>Ecdysozoa</taxon>
        <taxon>Arthropoda</taxon>
        <taxon>Hexapoda</taxon>
        <taxon>Insecta</taxon>
        <taxon>Pterygota</taxon>
        <taxon>Neoptera</taxon>
        <taxon>Polyneoptera</taxon>
        <taxon>Phasmatodea</taxon>
        <taxon>Timematodea</taxon>
        <taxon>Timematoidea</taxon>
        <taxon>Timematidae</taxon>
        <taxon>Timema</taxon>
    </lineage>
</organism>
<dbReference type="SUPFAM" id="SSF47565">
    <property type="entry name" value="Insect pheromone/odorant-binding proteins"/>
    <property type="match status" value="1"/>
</dbReference>
<dbReference type="EMBL" id="CAJPIN010002405">
    <property type="protein sequence ID" value="CAG2055383.1"/>
    <property type="molecule type" value="Genomic_DNA"/>
</dbReference>
<accession>A0ABN7NQE3</accession>
<gene>
    <name evidence="1" type="ORF">TPAB3V08_LOCUS2387</name>
</gene>
<dbReference type="InterPro" id="IPR036728">
    <property type="entry name" value="PBP_GOBP_sf"/>
</dbReference>
<feature type="non-terminal residue" evidence="1">
    <location>
        <position position="209"/>
    </location>
</feature>
<keyword evidence="2" id="KW-1185">Reference proteome</keyword>
<proteinExistence type="predicted"/>
<comment type="caution">
    <text evidence="1">The sequence shown here is derived from an EMBL/GenBank/DDBJ whole genome shotgun (WGS) entry which is preliminary data.</text>
</comment>
<dbReference type="InterPro" id="IPR006170">
    <property type="entry name" value="PBP/GOBP"/>
</dbReference>
<evidence type="ECO:0000313" key="2">
    <source>
        <dbReference type="Proteomes" id="UP001153148"/>
    </source>
</evidence>
<reference evidence="1" key="1">
    <citation type="submission" date="2021-03" db="EMBL/GenBank/DDBJ databases">
        <authorList>
            <person name="Tran Van P."/>
        </authorList>
    </citation>
    <scope>NUCLEOTIDE SEQUENCE</scope>
</reference>
<dbReference type="Gene3D" id="1.10.238.20">
    <property type="entry name" value="Pheromone/general odorant binding protein domain"/>
    <property type="match status" value="1"/>
</dbReference>
<dbReference type="Proteomes" id="UP001153148">
    <property type="component" value="Unassembled WGS sequence"/>
</dbReference>
<name>A0ABN7NQE3_TIMPD</name>
<sequence>QDILDGSANFCGLIPLRVLSSTIIAHPVLLSSNVKEDGVAKEVLDMCKNKFPISDVQSSCWKVVRKSGSLPDNADENVMLSKDLPYDLLDSIFRACFDLNLGKQCFNECFMTGVGIIKNGELDKDKTSATIGGLLKKKGITDVKSIMAKILACGSEGAGLEKCAKSYAIVKCIDSIVISTIGPPDYVMNILSSPPSCSSASNAILEILR</sequence>
<dbReference type="CDD" id="cd23992">
    <property type="entry name" value="PBP_GOBP"/>
    <property type="match status" value="1"/>
</dbReference>
<dbReference type="Pfam" id="PF01395">
    <property type="entry name" value="PBP_GOBP"/>
    <property type="match status" value="1"/>
</dbReference>
<protein>
    <submittedName>
        <fullName evidence="1">Uncharacterized protein</fullName>
    </submittedName>
</protein>
<feature type="non-terminal residue" evidence="1">
    <location>
        <position position="1"/>
    </location>
</feature>